<dbReference type="RefSeq" id="WP_152790770.1">
    <property type="nucleotide sequence ID" value="NZ_BAABEQ010000067.1"/>
</dbReference>
<gene>
    <name evidence="1" type="ORF">FNH04_39185</name>
</gene>
<dbReference type="EMBL" id="VJZE01000498">
    <property type="protein sequence ID" value="MPY45715.1"/>
    <property type="molecule type" value="Genomic_DNA"/>
</dbReference>
<accession>A0A5N8WHM2</accession>
<proteinExistence type="predicted"/>
<evidence type="ECO:0000313" key="1">
    <source>
        <dbReference type="EMBL" id="MPY45715.1"/>
    </source>
</evidence>
<comment type="caution">
    <text evidence="1">The sequence shown here is derived from an EMBL/GenBank/DDBJ whole genome shotgun (WGS) entry which is preliminary data.</text>
</comment>
<dbReference type="OrthoDB" id="4188192at2"/>
<organism evidence="1 2">
    <name type="scientific">Streptomyces phyllanthi</name>
    <dbReference type="NCBI Taxonomy" id="1803180"/>
    <lineage>
        <taxon>Bacteria</taxon>
        <taxon>Bacillati</taxon>
        <taxon>Actinomycetota</taxon>
        <taxon>Actinomycetes</taxon>
        <taxon>Kitasatosporales</taxon>
        <taxon>Streptomycetaceae</taxon>
        <taxon>Streptomyces</taxon>
    </lineage>
</organism>
<dbReference type="Proteomes" id="UP000326979">
    <property type="component" value="Unassembled WGS sequence"/>
</dbReference>
<name>A0A5N8WHM2_9ACTN</name>
<protein>
    <submittedName>
        <fullName evidence="1">Uncharacterized protein</fullName>
    </submittedName>
</protein>
<keyword evidence="2" id="KW-1185">Reference proteome</keyword>
<dbReference type="AlphaFoldDB" id="A0A5N8WHM2"/>
<sequence>MRSTDHWAEVARDALREVREEYVRALGTSSPEAPEISCMGKDFQVDQVRRVILTPQDPEFWAVRDGKWYVRADSLPGCLHLSSVIGTERSLLAVGFVDLLTRLCAGPPWRAVSESELAAFLNLAVAEGVVHPRADRAIWLTVSRELASGRADAELNALLPELITDHDVLYDPEAPAPRFAERLVPGRAKKFDGTPEAYERQLLDAVLPAERGRAPGPEPFAGHEEPLGAYVREHVFGRVAAALG</sequence>
<reference evidence="1 2" key="1">
    <citation type="submission" date="2019-07" db="EMBL/GenBank/DDBJ databases">
        <title>New species of Amycolatopsis and Streptomyces.</title>
        <authorList>
            <person name="Duangmal K."/>
            <person name="Teo W.F.A."/>
            <person name="Lipun K."/>
        </authorList>
    </citation>
    <scope>NUCLEOTIDE SEQUENCE [LARGE SCALE GENOMIC DNA]</scope>
    <source>
        <strain evidence="1 2">TISTR 2346</strain>
    </source>
</reference>
<evidence type="ECO:0000313" key="2">
    <source>
        <dbReference type="Proteomes" id="UP000326979"/>
    </source>
</evidence>